<dbReference type="EMBL" id="MU032345">
    <property type="protein sequence ID" value="KAF3768406.1"/>
    <property type="molecule type" value="Genomic_DNA"/>
</dbReference>
<gene>
    <name evidence="2" type="ORF">M406DRAFT_224905</name>
</gene>
<keyword evidence="1" id="KW-0175">Coiled coil</keyword>
<protein>
    <submittedName>
        <fullName evidence="2">Uncharacterized protein</fullName>
    </submittedName>
</protein>
<name>A0A9P4Y7Y7_CRYP1</name>
<evidence type="ECO:0000313" key="3">
    <source>
        <dbReference type="Proteomes" id="UP000803844"/>
    </source>
</evidence>
<comment type="caution">
    <text evidence="2">The sequence shown here is derived from an EMBL/GenBank/DDBJ whole genome shotgun (WGS) entry which is preliminary data.</text>
</comment>
<evidence type="ECO:0000256" key="1">
    <source>
        <dbReference type="SAM" id="Coils"/>
    </source>
</evidence>
<reference evidence="2" key="1">
    <citation type="journal article" date="2020" name="Phytopathology">
        <title>Genome sequence of the chestnut blight fungus Cryphonectria parasitica EP155: A fundamental resource for an archetypical invasive plant pathogen.</title>
        <authorList>
            <person name="Crouch J.A."/>
            <person name="Dawe A."/>
            <person name="Aerts A."/>
            <person name="Barry K."/>
            <person name="Churchill A.C.L."/>
            <person name="Grimwood J."/>
            <person name="Hillman B."/>
            <person name="Milgroom M.G."/>
            <person name="Pangilinan J."/>
            <person name="Smith M."/>
            <person name="Salamov A."/>
            <person name="Schmutz J."/>
            <person name="Yadav J."/>
            <person name="Grigoriev I.V."/>
            <person name="Nuss D."/>
        </authorList>
    </citation>
    <scope>NUCLEOTIDE SEQUENCE</scope>
    <source>
        <strain evidence="2">EP155</strain>
    </source>
</reference>
<dbReference type="GeneID" id="63832835"/>
<feature type="non-terminal residue" evidence="2">
    <location>
        <position position="1"/>
    </location>
</feature>
<sequence length="92" mass="10853">AYNSADTSTTKKSPFFVLYEYNPTAYYKALLEADAEAADKRIKKIKKVQEELRSELRFVQEQMIQYANSKRIERLILQKGDKVYLLRKNIKT</sequence>
<dbReference type="Proteomes" id="UP000803844">
    <property type="component" value="Unassembled WGS sequence"/>
</dbReference>
<evidence type="ECO:0000313" key="2">
    <source>
        <dbReference type="EMBL" id="KAF3768406.1"/>
    </source>
</evidence>
<proteinExistence type="predicted"/>
<dbReference type="AlphaFoldDB" id="A0A9P4Y7Y7"/>
<keyword evidence="3" id="KW-1185">Reference proteome</keyword>
<dbReference type="RefSeq" id="XP_040779367.1">
    <property type="nucleotide sequence ID" value="XM_040915706.1"/>
</dbReference>
<organism evidence="2 3">
    <name type="scientific">Cryphonectria parasitica (strain ATCC 38755 / EP155)</name>
    <dbReference type="NCBI Taxonomy" id="660469"/>
    <lineage>
        <taxon>Eukaryota</taxon>
        <taxon>Fungi</taxon>
        <taxon>Dikarya</taxon>
        <taxon>Ascomycota</taxon>
        <taxon>Pezizomycotina</taxon>
        <taxon>Sordariomycetes</taxon>
        <taxon>Sordariomycetidae</taxon>
        <taxon>Diaporthales</taxon>
        <taxon>Cryphonectriaceae</taxon>
        <taxon>Cryphonectria-Endothia species complex</taxon>
        <taxon>Cryphonectria</taxon>
    </lineage>
</organism>
<dbReference type="OrthoDB" id="5101518at2759"/>
<accession>A0A9P4Y7Y7</accession>
<feature type="coiled-coil region" evidence="1">
    <location>
        <begin position="28"/>
        <end position="62"/>
    </location>
</feature>
<feature type="non-terminal residue" evidence="2">
    <location>
        <position position="92"/>
    </location>
</feature>